<dbReference type="InterPro" id="IPR044668">
    <property type="entry name" value="PuuD-like"/>
</dbReference>
<evidence type="ECO:0000313" key="2">
    <source>
        <dbReference type="Proteomes" id="UP000790580"/>
    </source>
</evidence>
<dbReference type="PANTHER" id="PTHR43235">
    <property type="entry name" value="GLUTAMINE AMIDOTRANSFERASE PB2B2.05-RELATED"/>
    <property type="match status" value="1"/>
</dbReference>
<proteinExistence type="predicted"/>
<dbReference type="PROSITE" id="PS51273">
    <property type="entry name" value="GATASE_TYPE_1"/>
    <property type="match status" value="1"/>
</dbReference>
<dbReference type="InterPro" id="IPR011697">
    <property type="entry name" value="Peptidase_C26"/>
</dbReference>
<dbReference type="Proteomes" id="UP000790580">
    <property type="component" value="Unassembled WGS sequence"/>
</dbReference>
<dbReference type="RefSeq" id="WP_088073722.1">
    <property type="nucleotide sequence ID" value="NZ_JAHQCR010000052.1"/>
</dbReference>
<reference evidence="1 2" key="1">
    <citation type="submission" date="2021-06" db="EMBL/GenBank/DDBJ databases">
        <title>Bacillus sp. RD4P76, an endophyte from a halophyte.</title>
        <authorList>
            <person name="Sun J.-Q."/>
        </authorList>
    </citation>
    <scope>NUCLEOTIDE SEQUENCE [LARGE SCALE GENOMIC DNA]</scope>
    <source>
        <strain evidence="1 2">JCM 17098</strain>
    </source>
</reference>
<dbReference type="SUPFAM" id="SSF52317">
    <property type="entry name" value="Class I glutamine amidotransferase-like"/>
    <property type="match status" value="1"/>
</dbReference>
<evidence type="ECO:0000313" key="1">
    <source>
        <dbReference type="EMBL" id="MBU9722423.1"/>
    </source>
</evidence>
<dbReference type="Pfam" id="PF07722">
    <property type="entry name" value="Peptidase_C26"/>
    <property type="match status" value="1"/>
</dbReference>
<dbReference type="GO" id="GO:0016787">
    <property type="term" value="F:hydrolase activity"/>
    <property type="evidence" value="ECO:0007669"/>
    <property type="project" value="UniProtKB-KW"/>
</dbReference>
<accession>A0ABS6JV13</accession>
<dbReference type="InterPro" id="IPR029062">
    <property type="entry name" value="Class_I_gatase-like"/>
</dbReference>
<dbReference type="EMBL" id="JAHQCR010000052">
    <property type="protein sequence ID" value="MBU9722423.1"/>
    <property type="molecule type" value="Genomic_DNA"/>
</dbReference>
<keyword evidence="1" id="KW-0378">Hydrolase</keyword>
<gene>
    <name evidence="1" type="ORF">KS407_13375</name>
</gene>
<sequence>MKKPLIGVLPLYDAEKDSYWMVPGYMKGIEEAGGIPVMLPLTTDLQTIQTLASTYDGFLFTGGQDVDPSIYGETALPECGEICRERDAMEKMLYQELIKSDKTVFGICRAIQLFNALLGGALYQDLPTQRIAEPKLLHKQKPPYDKLVHSVFLKKEGLLYDILETDKIMVNSYHHQGIKTLADKLVCIATVEDGLVEAVAKPDQTFHMAVQWHPEFSYKSDLHSRKLFEAFVEACKLKTGALI</sequence>
<dbReference type="CDD" id="cd01745">
    <property type="entry name" value="GATase1_2"/>
    <property type="match status" value="1"/>
</dbReference>
<dbReference type="Gene3D" id="3.40.50.880">
    <property type="match status" value="1"/>
</dbReference>
<dbReference type="PANTHER" id="PTHR43235:SF1">
    <property type="entry name" value="GLUTAMINE AMIDOTRANSFERASE PB2B2.05-RELATED"/>
    <property type="match status" value="1"/>
</dbReference>
<protein>
    <submittedName>
        <fullName evidence="1">Gamma-glutamyl-gamma-aminobutyrate hydrolase family protein</fullName>
    </submittedName>
</protein>
<keyword evidence="2" id="KW-1185">Reference proteome</keyword>
<comment type="caution">
    <text evidence="1">The sequence shown here is derived from an EMBL/GenBank/DDBJ whole genome shotgun (WGS) entry which is preliminary data.</text>
</comment>
<organism evidence="1 2">
    <name type="scientific">Evansella alkalicola</name>
    <dbReference type="NCBI Taxonomy" id="745819"/>
    <lineage>
        <taxon>Bacteria</taxon>
        <taxon>Bacillati</taxon>
        <taxon>Bacillota</taxon>
        <taxon>Bacilli</taxon>
        <taxon>Bacillales</taxon>
        <taxon>Bacillaceae</taxon>
        <taxon>Evansella</taxon>
    </lineage>
</organism>
<name>A0ABS6JV13_9BACI</name>